<sequence length="377" mass="39787">METAAAGAQADDALDRLMSREAVTVDLALGATADEMYAYLRHSAEASGGPAPTRHAAGVLASLEFTAVVGDPGEDRRMRDLEEGEPLDIALSLGFGGKDAIGLKRVDEQTFVRIGAETVVQDVLRGKPEDVSRTVRFMEHAAGLPGSLDTAARALAGSWVLVDPFRYPEYAAAIEAGITGAGRDAERAAEQTGGVGRAEDVAEALTGADPLLSPEAQWDMVARLENSVRTTGTRLHSLGKEDGTERMELTVPAGRAQQALGPLLDLLRGQSARFGLPPLVHDPADPDTPVTAVLTLRNGVLSEIEFDLAQFGGPGFPPLPLEIALTSGAAISLNPPRDTGQTLDPEDLTVALLYLALREEQREQDPNRGNLPGPVQP</sequence>
<keyword evidence="2" id="KW-1185">Reference proteome</keyword>
<accession>A0A1I1E168</accession>
<reference evidence="1 2" key="1">
    <citation type="submission" date="2016-10" db="EMBL/GenBank/DDBJ databases">
        <authorList>
            <person name="de Groot N.N."/>
        </authorList>
    </citation>
    <scope>NUCLEOTIDE SEQUENCE [LARGE SCALE GENOMIC DNA]</scope>
    <source>
        <strain evidence="1 2">CGMCC 4.5739</strain>
    </source>
</reference>
<name>A0A1I1E168_9ACTN</name>
<protein>
    <submittedName>
        <fullName evidence="1">Uncharacterized protein</fullName>
    </submittedName>
</protein>
<dbReference type="Proteomes" id="UP000199207">
    <property type="component" value="Unassembled WGS sequence"/>
</dbReference>
<dbReference type="RefSeq" id="WP_093836543.1">
    <property type="nucleotide sequence ID" value="NZ_FOLM01000001.1"/>
</dbReference>
<dbReference type="OrthoDB" id="4117056at2"/>
<dbReference type="AlphaFoldDB" id="A0A1I1E168"/>
<gene>
    <name evidence="1" type="ORF">SAMN05421773_10154</name>
</gene>
<dbReference type="STRING" id="910347.SAMN05421773_10154"/>
<evidence type="ECO:0000313" key="2">
    <source>
        <dbReference type="Proteomes" id="UP000199207"/>
    </source>
</evidence>
<organism evidence="1 2">
    <name type="scientific">Streptomyces aidingensis</name>
    <dbReference type="NCBI Taxonomy" id="910347"/>
    <lineage>
        <taxon>Bacteria</taxon>
        <taxon>Bacillati</taxon>
        <taxon>Actinomycetota</taxon>
        <taxon>Actinomycetes</taxon>
        <taxon>Kitasatosporales</taxon>
        <taxon>Streptomycetaceae</taxon>
        <taxon>Streptomyces</taxon>
    </lineage>
</organism>
<dbReference type="EMBL" id="FOLM01000001">
    <property type="protein sequence ID" value="SFB80416.1"/>
    <property type="molecule type" value="Genomic_DNA"/>
</dbReference>
<proteinExistence type="predicted"/>
<evidence type="ECO:0000313" key="1">
    <source>
        <dbReference type="EMBL" id="SFB80416.1"/>
    </source>
</evidence>